<evidence type="ECO:0000313" key="2">
    <source>
        <dbReference type="EMBL" id="SNY14197.1"/>
    </source>
</evidence>
<organism evidence="2 3">
    <name type="scientific">Paractinoplanes atraurantiacus</name>
    <dbReference type="NCBI Taxonomy" id="1036182"/>
    <lineage>
        <taxon>Bacteria</taxon>
        <taxon>Bacillati</taxon>
        <taxon>Actinomycetota</taxon>
        <taxon>Actinomycetes</taxon>
        <taxon>Micromonosporales</taxon>
        <taxon>Micromonosporaceae</taxon>
        <taxon>Paractinoplanes</taxon>
    </lineage>
</organism>
<reference evidence="2 3" key="1">
    <citation type="submission" date="2017-09" db="EMBL/GenBank/DDBJ databases">
        <authorList>
            <person name="Ehlers B."/>
            <person name="Leendertz F.H."/>
        </authorList>
    </citation>
    <scope>NUCLEOTIDE SEQUENCE [LARGE SCALE GENOMIC DNA]</scope>
    <source>
        <strain evidence="2 3">CGMCC 4.6857</strain>
    </source>
</reference>
<dbReference type="EMBL" id="OBDY01000001">
    <property type="protein sequence ID" value="SNY14197.1"/>
    <property type="molecule type" value="Genomic_DNA"/>
</dbReference>
<protein>
    <submittedName>
        <fullName evidence="2">Uncharacterized protein</fullName>
    </submittedName>
</protein>
<feature type="compositionally biased region" description="Basic residues" evidence="1">
    <location>
        <begin position="250"/>
        <end position="273"/>
    </location>
</feature>
<feature type="compositionally biased region" description="Basic and acidic residues" evidence="1">
    <location>
        <begin position="18"/>
        <end position="33"/>
    </location>
</feature>
<evidence type="ECO:0000313" key="3">
    <source>
        <dbReference type="Proteomes" id="UP000219612"/>
    </source>
</evidence>
<evidence type="ECO:0000256" key="1">
    <source>
        <dbReference type="SAM" id="MobiDB-lite"/>
    </source>
</evidence>
<feature type="region of interest" description="Disordered" evidence="1">
    <location>
        <begin position="236"/>
        <end position="295"/>
    </location>
</feature>
<dbReference type="AlphaFoldDB" id="A0A285FSC6"/>
<feature type="region of interest" description="Disordered" evidence="1">
    <location>
        <begin position="107"/>
        <end position="144"/>
    </location>
</feature>
<gene>
    <name evidence="2" type="ORF">SAMN05421748_1011119</name>
</gene>
<sequence length="295" mass="32226">MVSINDYYLNASARDHSGLRYDHENDDPAERTPGRLPDGLTVRRISRGASRSTPAPRVEPSRRRTLAGAISKLQASTPGIGSKGLVRRLREQGWPDVTKSEVEAIIPAPPGPALHGTPPTTKRPAIPQSPTISTRKTSSQAEKERRAKLVAEIDRLRARHRGIGAVRLTEELRAKGWRDVSVDQVRAIVTPAPAKRKPAPNAVTRPVPQPPSSRARRVGARSPSWELAAVPRRAGRGLCGGSRRAGGRTSGRRTGRLTGRRGPRGRRRRRRGRVWAVRRSAGRRARSTRGPACGP</sequence>
<name>A0A285FSC6_9ACTN</name>
<dbReference type="Proteomes" id="UP000219612">
    <property type="component" value="Unassembled WGS sequence"/>
</dbReference>
<accession>A0A285FSC6</accession>
<feature type="region of interest" description="Disordered" evidence="1">
    <location>
        <begin position="18"/>
        <end position="64"/>
    </location>
</feature>
<feature type="region of interest" description="Disordered" evidence="1">
    <location>
        <begin position="191"/>
        <end position="224"/>
    </location>
</feature>
<feature type="compositionally biased region" description="Polar residues" evidence="1">
    <location>
        <begin position="128"/>
        <end position="140"/>
    </location>
</feature>
<proteinExistence type="predicted"/>
<keyword evidence="3" id="KW-1185">Reference proteome</keyword>